<dbReference type="Pfam" id="PF25036">
    <property type="entry name" value="VPS13_VAB"/>
    <property type="match status" value="1"/>
</dbReference>
<feature type="domain" description="Vacuolar protein sorting-associated protein 13 VPS13 adaptor binding" evidence="2">
    <location>
        <begin position="191"/>
        <end position="689"/>
    </location>
</feature>
<sequence length="707" mass="81597">MLQGYLVLIEAVASNVTAWPVPVPEIFRPSDLQYIDYRLRKLVNDEESMQNSNDSDTNTTSSFSLPITRKTMNDECDTRKWHTHEWLSKNLPNDDDEMMMNETAATSNSSSKINILQGINSLSMVDDETQVFNDLRDEQLSFTGNDSQPIWCLFNGTGYDLIVDYLGGFEEFDGNILSTSINIKHNEFIQLLVKYQLSVKIGDVVKTINLNRSCKRVYDLSPSTNQNRPIQMLCDVQIRNDRRHVVFRSLAKIYNNTTVLLSLINIDLVATEQNHKIATIEVNDQCFVPIDLLYTYSISQIYIAAHGDENNIETNNCCSIDWENKPTMERTLKLNDGTEVHLTIFTELNAAYMENTDQLDHACFNIYIHPTLCLINLLPIDIKYLIDFVKEIDLKSNQSCSMISANRNSTLTFIIQSYDNTRWISDAIDLEFERTNDHYEYLVLFHYATSPNLEKTLRMILRVDTIHESYRLSLYSPFWIFNYIDLKLELQIENNRTFIDVAQTPVLVCPERFESETNRKGQLRLYGIEQGDTMADWSENFSLDVIRNIRMVSCEVPNDRKYMICVDVETGPSSLVKIIEFSPSVVIINKSIIAIEIVETVSDKEQDQWVSVYPEQTIPFWPRNMKDGVMRVCYTFNHVKSSPFTITPTYRTLLQMDYEEHPVLCVEVTTNGQGRITVIFEDYEANDTPLANCEQTDSVSFCEIDDL</sequence>
<dbReference type="AlphaFoldDB" id="A0A815ZID9"/>
<dbReference type="GO" id="GO:0045053">
    <property type="term" value="P:protein retention in Golgi apparatus"/>
    <property type="evidence" value="ECO:0007669"/>
    <property type="project" value="TreeGrafter"/>
</dbReference>
<accession>A0A815ZID9</accession>
<dbReference type="EMBL" id="CAJNOV010016013">
    <property type="protein sequence ID" value="CAF1582854.1"/>
    <property type="molecule type" value="Genomic_DNA"/>
</dbReference>
<protein>
    <recommendedName>
        <fullName evidence="2">Vacuolar protein sorting-associated protein 13 VPS13 adaptor binding domain-containing protein</fullName>
    </recommendedName>
</protein>
<dbReference type="PANTHER" id="PTHR16166:SF93">
    <property type="entry name" value="INTERMEMBRANE LIPID TRANSFER PROTEIN VPS13"/>
    <property type="match status" value="1"/>
</dbReference>
<comment type="caution">
    <text evidence="3">The sequence shown here is derived from an EMBL/GenBank/DDBJ whole genome shotgun (WGS) entry which is preliminary data.</text>
</comment>
<evidence type="ECO:0000313" key="3">
    <source>
        <dbReference type="EMBL" id="CAF1582854.1"/>
    </source>
</evidence>
<dbReference type="InterPro" id="IPR026847">
    <property type="entry name" value="VPS13"/>
</dbReference>
<reference evidence="3" key="1">
    <citation type="submission" date="2021-02" db="EMBL/GenBank/DDBJ databases">
        <authorList>
            <person name="Nowell W R."/>
        </authorList>
    </citation>
    <scope>NUCLEOTIDE SEQUENCE</scope>
</reference>
<dbReference type="PANTHER" id="PTHR16166">
    <property type="entry name" value="VACUOLAR PROTEIN SORTING-ASSOCIATED PROTEIN VPS13"/>
    <property type="match status" value="1"/>
</dbReference>
<name>A0A815ZID9_9BILA</name>
<gene>
    <name evidence="3" type="ORF">CJN711_LOCUS33160</name>
</gene>
<organism evidence="3 4">
    <name type="scientific">Rotaria magnacalcarata</name>
    <dbReference type="NCBI Taxonomy" id="392030"/>
    <lineage>
        <taxon>Eukaryota</taxon>
        <taxon>Metazoa</taxon>
        <taxon>Spiralia</taxon>
        <taxon>Gnathifera</taxon>
        <taxon>Rotifera</taxon>
        <taxon>Eurotatoria</taxon>
        <taxon>Bdelloidea</taxon>
        <taxon>Philodinida</taxon>
        <taxon>Philodinidae</taxon>
        <taxon>Rotaria</taxon>
    </lineage>
</organism>
<comment type="similarity">
    <text evidence="1">Belongs to the VPS13 family.</text>
</comment>
<evidence type="ECO:0000259" key="2">
    <source>
        <dbReference type="Pfam" id="PF25036"/>
    </source>
</evidence>
<evidence type="ECO:0000313" key="4">
    <source>
        <dbReference type="Proteomes" id="UP000663855"/>
    </source>
</evidence>
<dbReference type="Proteomes" id="UP000663855">
    <property type="component" value="Unassembled WGS sequence"/>
</dbReference>
<dbReference type="InterPro" id="IPR009543">
    <property type="entry name" value="VPS13_VAB"/>
</dbReference>
<proteinExistence type="inferred from homology"/>
<evidence type="ECO:0000256" key="1">
    <source>
        <dbReference type="ARBA" id="ARBA00006545"/>
    </source>
</evidence>
<dbReference type="GO" id="GO:0006623">
    <property type="term" value="P:protein targeting to vacuole"/>
    <property type="evidence" value="ECO:0007669"/>
    <property type="project" value="TreeGrafter"/>
</dbReference>